<dbReference type="AlphaFoldDB" id="A0A2A6RJ22"/>
<keyword evidence="1" id="KW-0472">Membrane</keyword>
<keyword evidence="1" id="KW-0812">Transmembrane</keyword>
<evidence type="ECO:0000259" key="2">
    <source>
        <dbReference type="Pfam" id="PF14317"/>
    </source>
</evidence>
<evidence type="ECO:0000313" key="3">
    <source>
        <dbReference type="EMBL" id="PDW02850.1"/>
    </source>
</evidence>
<comment type="caution">
    <text evidence="3">The sequence shown here is derived from an EMBL/GenBank/DDBJ whole genome shotgun (WGS) entry which is preliminary data.</text>
</comment>
<dbReference type="Proteomes" id="UP000220527">
    <property type="component" value="Unassembled WGS sequence"/>
</dbReference>
<reference evidence="4" key="1">
    <citation type="submission" date="2017-08" db="EMBL/GenBank/DDBJ databases">
        <authorList>
            <person name="Grouzdev D.S."/>
            <person name="Gaisin V.A."/>
            <person name="Rysina M.S."/>
            <person name="Gorlenko V.M."/>
        </authorList>
    </citation>
    <scope>NUCLEOTIDE SEQUENCE [LARGE SCALE GENOMIC DNA]</scope>
    <source>
        <strain evidence="4">Kir15-3F</strain>
    </source>
</reference>
<accession>A0A2A6RJ22</accession>
<protein>
    <recommendedName>
        <fullName evidence="2">YcxB-like C-terminal domain-containing protein</fullName>
    </recommendedName>
</protein>
<dbReference type="Pfam" id="PF14317">
    <property type="entry name" value="YcxB"/>
    <property type="match status" value="1"/>
</dbReference>
<keyword evidence="4" id="KW-1185">Reference proteome</keyword>
<dbReference type="OrthoDB" id="157071at2"/>
<gene>
    <name evidence="3" type="ORF">CJ255_11935</name>
</gene>
<feature type="transmembrane region" description="Helical" evidence="1">
    <location>
        <begin position="91"/>
        <end position="112"/>
    </location>
</feature>
<evidence type="ECO:0000313" key="4">
    <source>
        <dbReference type="Proteomes" id="UP000220527"/>
    </source>
</evidence>
<dbReference type="InterPro" id="IPR025588">
    <property type="entry name" value="YcxB-like_C"/>
</dbReference>
<evidence type="ECO:0000256" key="1">
    <source>
        <dbReference type="SAM" id="Phobius"/>
    </source>
</evidence>
<proteinExistence type="predicted"/>
<feature type="domain" description="YcxB-like C-terminal" evidence="2">
    <location>
        <begin position="130"/>
        <end position="190"/>
    </location>
</feature>
<name>A0A2A6RJ22_9CHLR</name>
<sequence>MVWRWSAGFSRLKPALQRVPPGFSDSFLGYNGPNRCYARGTMMMIESTLNREEFVRYSLKRHFSRITFFLYASVFAVLASFTFFTPDVSRWLYLAAAVPVVAYSIGGWAAVIRRSKDENLPIYLPIRYAFEKDGIEISSRLGRSVVPWSDVKGWSKVMEVYEIGLSSGQVLVIAERCIAERQIKEFEQLLDQYALKQRK</sequence>
<feature type="transmembrane region" description="Helical" evidence="1">
    <location>
        <begin position="66"/>
        <end position="85"/>
    </location>
</feature>
<dbReference type="EMBL" id="NQWI01000050">
    <property type="protein sequence ID" value="PDW02850.1"/>
    <property type="molecule type" value="Genomic_DNA"/>
</dbReference>
<keyword evidence="1" id="KW-1133">Transmembrane helix</keyword>
<organism evidence="3 4">
    <name type="scientific">Candidatus Viridilinea mediisalina</name>
    <dbReference type="NCBI Taxonomy" id="2024553"/>
    <lineage>
        <taxon>Bacteria</taxon>
        <taxon>Bacillati</taxon>
        <taxon>Chloroflexota</taxon>
        <taxon>Chloroflexia</taxon>
        <taxon>Chloroflexales</taxon>
        <taxon>Chloroflexineae</taxon>
        <taxon>Oscillochloridaceae</taxon>
        <taxon>Candidatus Viridilinea</taxon>
    </lineage>
</organism>